<dbReference type="AlphaFoldDB" id="A0A0E3LQU6"/>
<dbReference type="Gene3D" id="1.20.1110.10">
    <property type="entry name" value="Calcium-transporting ATPase, transmembrane domain"/>
    <property type="match status" value="1"/>
</dbReference>
<reference evidence="1 2" key="1">
    <citation type="submission" date="2014-07" db="EMBL/GenBank/DDBJ databases">
        <title>Methanogenic archaea and the global carbon cycle.</title>
        <authorList>
            <person name="Henriksen J.R."/>
            <person name="Luke J."/>
            <person name="Reinhart S."/>
            <person name="Benedict M.N."/>
            <person name="Youngblut N.D."/>
            <person name="Metcalf M.E."/>
            <person name="Whitaker R.J."/>
            <person name="Metcalf W.W."/>
        </authorList>
    </citation>
    <scope>NUCLEOTIDE SEQUENCE [LARGE SCALE GENOMIC DNA]</scope>
    <source>
        <strain evidence="1 2">227</strain>
    </source>
</reference>
<dbReference type="RefSeq" id="WP_230628870.1">
    <property type="nucleotide sequence ID" value="NZ_CP009530.1"/>
</dbReference>
<dbReference type="GO" id="GO:0016020">
    <property type="term" value="C:membrane"/>
    <property type="evidence" value="ECO:0007669"/>
    <property type="project" value="InterPro"/>
</dbReference>
<organism evidence="1 2">
    <name type="scientific">Methanosarcina barkeri 227</name>
    <dbReference type="NCBI Taxonomy" id="1434106"/>
    <lineage>
        <taxon>Archaea</taxon>
        <taxon>Methanobacteriati</taxon>
        <taxon>Methanobacteriota</taxon>
        <taxon>Stenosarchaea group</taxon>
        <taxon>Methanomicrobia</taxon>
        <taxon>Methanosarcinales</taxon>
        <taxon>Methanosarcinaceae</taxon>
        <taxon>Methanosarcina</taxon>
    </lineage>
</organism>
<dbReference type="GO" id="GO:0016887">
    <property type="term" value="F:ATP hydrolysis activity"/>
    <property type="evidence" value="ECO:0007669"/>
    <property type="project" value="InterPro"/>
</dbReference>
<sequence length="151" mass="16201">MTSEALIGKVNDIDIFAEVEPNQKERIILALKKRGNVVGYLGDGINDASALHAADVGISVDSAADVAKEAAQIVLMEKILDALVEAKGGRKTFANTLKYVFMANSANFGNMFSMAEASLLPFLPLLPAQILLTNLLTDFPEMTITTDTVDK</sequence>
<dbReference type="Gene3D" id="3.40.50.1000">
    <property type="entry name" value="HAD superfamily/HAD-like"/>
    <property type="match status" value="1"/>
</dbReference>
<dbReference type="InterPro" id="IPR023214">
    <property type="entry name" value="HAD_sf"/>
</dbReference>
<dbReference type="InterPro" id="IPR036412">
    <property type="entry name" value="HAD-like_sf"/>
</dbReference>
<dbReference type="PRINTS" id="PR00119">
    <property type="entry name" value="CATATPASE"/>
</dbReference>
<dbReference type="PRINTS" id="PR00120">
    <property type="entry name" value="HATPASE"/>
</dbReference>
<protein>
    <submittedName>
        <fullName evidence="1">Mg(2+) transport ATPase, P-type</fullName>
        <ecNumber evidence="1">3.6.3.2</ecNumber>
    </submittedName>
</protein>
<dbReference type="KEGG" id="mbar:MSBR2_2370"/>
<dbReference type="SUPFAM" id="SSF56784">
    <property type="entry name" value="HAD-like"/>
    <property type="match status" value="1"/>
</dbReference>
<dbReference type="EC" id="3.6.3.2" evidence="1"/>
<dbReference type="Proteomes" id="UP000033079">
    <property type="component" value="Chromosome"/>
</dbReference>
<proteinExistence type="predicted"/>
<dbReference type="PATRIC" id="fig|1434106.5.peg.3045"/>
<dbReference type="HOGENOM" id="CLU_1727236_0_0_2"/>
<dbReference type="EMBL" id="CP009530">
    <property type="protein sequence ID" value="AKB58886.1"/>
    <property type="molecule type" value="Genomic_DNA"/>
</dbReference>
<gene>
    <name evidence="1" type="ORF">MSBR2_2370</name>
</gene>
<evidence type="ECO:0000313" key="1">
    <source>
        <dbReference type="EMBL" id="AKB58886.1"/>
    </source>
</evidence>
<dbReference type="GeneID" id="68903867"/>
<dbReference type="GO" id="GO:0005524">
    <property type="term" value="F:ATP binding"/>
    <property type="evidence" value="ECO:0007669"/>
    <property type="project" value="InterPro"/>
</dbReference>
<dbReference type="PANTHER" id="PTHR42861">
    <property type="entry name" value="CALCIUM-TRANSPORTING ATPASE"/>
    <property type="match status" value="1"/>
</dbReference>
<accession>A0A0E3LQU6</accession>
<name>A0A0E3LQU6_METBA</name>
<keyword evidence="1" id="KW-0378">Hydrolase</keyword>
<evidence type="ECO:0000313" key="2">
    <source>
        <dbReference type="Proteomes" id="UP000033079"/>
    </source>
</evidence>
<dbReference type="InterPro" id="IPR001757">
    <property type="entry name" value="P_typ_ATPase"/>
</dbReference>
<dbReference type="NCBIfam" id="TIGR01494">
    <property type="entry name" value="ATPase_P-type"/>
    <property type="match status" value="1"/>
</dbReference>